<name>X1GWC0_9ZZZZ</name>
<accession>X1GWC0</accession>
<reference evidence="1" key="1">
    <citation type="journal article" date="2014" name="Front. Microbiol.">
        <title>High frequency of phylogenetically diverse reductive dehalogenase-homologous genes in deep subseafloor sedimentary metagenomes.</title>
        <authorList>
            <person name="Kawai M."/>
            <person name="Futagami T."/>
            <person name="Toyoda A."/>
            <person name="Takaki Y."/>
            <person name="Nishi S."/>
            <person name="Hori S."/>
            <person name="Arai W."/>
            <person name="Tsubouchi T."/>
            <person name="Morono Y."/>
            <person name="Uchiyama I."/>
            <person name="Ito T."/>
            <person name="Fujiyama A."/>
            <person name="Inagaki F."/>
            <person name="Takami H."/>
        </authorList>
    </citation>
    <scope>NUCLEOTIDE SEQUENCE</scope>
    <source>
        <strain evidence="1">Expedition CK06-06</strain>
    </source>
</reference>
<dbReference type="AlphaFoldDB" id="X1GWC0"/>
<gene>
    <name evidence="1" type="ORF">S03H2_37493</name>
</gene>
<protein>
    <submittedName>
        <fullName evidence="1">Uncharacterized protein</fullName>
    </submittedName>
</protein>
<organism evidence="1">
    <name type="scientific">marine sediment metagenome</name>
    <dbReference type="NCBI Taxonomy" id="412755"/>
    <lineage>
        <taxon>unclassified sequences</taxon>
        <taxon>metagenomes</taxon>
        <taxon>ecological metagenomes</taxon>
    </lineage>
</organism>
<proteinExistence type="predicted"/>
<evidence type="ECO:0000313" key="1">
    <source>
        <dbReference type="EMBL" id="GAH49140.1"/>
    </source>
</evidence>
<sequence length="74" mass="8033">MGHHWLYRGDGSYGCEKCGQEADKSNVAEISLQDCPGDAGNEELAREVAGLAMALDAINTRVKDLEELKVEVKP</sequence>
<comment type="caution">
    <text evidence="1">The sequence shown here is derived from an EMBL/GenBank/DDBJ whole genome shotgun (WGS) entry which is preliminary data.</text>
</comment>
<dbReference type="EMBL" id="BARU01023082">
    <property type="protein sequence ID" value="GAH49140.1"/>
    <property type="molecule type" value="Genomic_DNA"/>
</dbReference>